<dbReference type="InterPro" id="IPR059177">
    <property type="entry name" value="GH29D-like_dom"/>
</dbReference>
<accession>A0A8S0X6R5</accession>
<evidence type="ECO:0000313" key="2">
    <source>
        <dbReference type="EMBL" id="CAA9889445.1"/>
    </source>
</evidence>
<dbReference type="RefSeq" id="WP_174624462.1">
    <property type="nucleotide sequence ID" value="NZ_CADCXN010000003.1"/>
</dbReference>
<dbReference type="AlphaFoldDB" id="A0A8S0X6R5"/>
<evidence type="ECO:0000313" key="3">
    <source>
        <dbReference type="Proteomes" id="UP000494216"/>
    </source>
</evidence>
<keyword evidence="3" id="KW-1185">Reference proteome</keyword>
<protein>
    <recommendedName>
        <fullName evidence="1">GH29D-like beta-sandwich domain-containing protein</fullName>
    </recommendedName>
</protein>
<proteinExistence type="predicted"/>
<name>A0A8S0X6R5_9GAMM</name>
<sequence length="151" mass="16548">MLSRNSDTGEANLKITPVNGDKVLYELGNSLLSSASMDVAETEGGYSRYSTSDMRVTFLCVDSRGEHDQGKVYTWENTLQLKHEVIQRGDKWQVELKAIPGGAEIRYTTDGSDPGSLGAYYDSAFEVPSSSRFVQAIATKEGIKSQLEKIG</sequence>
<comment type="caution">
    <text evidence="2">The sequence shown here is derived from an EMBL/GenBank/DDBJ whole genome shotgun (WGS) entry which is preliminary data.</text>
</comment>
<dbReference type="Proteomes" id="UP000494216">
    <property type="component" value="Unassembled WGS sequence"/>
</dbReference>
<gene>
    <name evidence="2" type="ORF">METHB2_1000015</name>
</gene>
<feature type="domain" description="GH29D-like beta-sandwich" evidence="1">
    <location>
        <begin position="93"/>
        <end position="145"/>
    </location>
</feature>
<dbReference type="EMBL" id="CADCXN010000003">
    <property type="protein sequence ID" value="CAA9889445.1"/>
    <property type="molecule type" value="Genomic_DNA"/>
</dbReference>
<dbReference type="Pfam" id="PF13290">
    <property type="entry name" value="CHB_HEX_C_1"/>
    <property type="match status" value="1"/>
</dbReference>
<reference evidence="2 3" key="1">
    <citation type="submission" date="2020-02" db="EMBL/GenBank/DDBJ databases">
        <authorList>
            <person name="Hogendoorn C."/>
        </authorList>
    </citation>
    <scope>NUCLEOTIDE SEQUENCE [LARGE SCALE GENOMIC DNA]</scope>
    <source>
        <strain evidence="2">METHB21</strain>
    </source>
</reference>
<evidence type="ECO:0000259" key="1">
    <source>
        <dbReference type="Pfam" id="PF13290"/>
    </source>
</evidence>
<organism evidence="2 3">
    <name type="scientific">Candidatus Methylobacter favarea</name>
    <dbReference type="NCBI Taxonomy" id="2707345"/>
    <lineage>
        <taxon>Bacteria</taxon>
        <taxon>Pseudomonadati</taxon>
        <taxon>Pseudomonadota</taxon>
        <taxon>Gammaproteobacteria</taxon>
        <taxon>Methylococcales</taxon>
        <taxon>Methylococcaceae</taxon>
        <taxon>Methylobacter</taxon>
    </lineage>
</organism>